<evidence type="ECO:0000256" key="1">
    <source>
        <dbReference type="SAM" id="MobiDB-lite"/>
    </source>
</evidence>
<gene>
    <name evidence="2" type="ORF">ElyMa_005008200</name>
</gene>
<protein>
    <submittedName>
        <fullName evidence="2">Uncharacterized protein</fullName>
    </submittedName>
</protein>
<evidence type="ECO:0000313" key="2">
    <source>
        <dbReference type="EMBL" id="GFS18513.1"/>
    </source>
</evidence>
<organism evidence="2 3">
    <name type="scientific">Elysia marginata</name>
    <dbReference type="NCBI Taxonomy" id="1093978"/>
    <lineage>
        <taxon>Eukaryota</taxon>
        <taxon>Metazoa</taxon>
        <taxon>Spiralia</taxon>
        <taxon>Lophotrochozoa</taxon>
        <taxon>Mollusca</taxon>
        <taxon>Gastropoda</taxon>
        <taxon>Heterobranchia</taxon>
        <taxon>Euthyneura</taxon>
        <taxon>Panpulmonata</taxon>
        <taxon>Sacoglossa</taxon>
        <taxon>Placobranchoidea</taxon>
        <taxon>Plakobranchidae</taxon>
        <taxon>Elysia</taxon>
    </lineage>
</organism>
<feature type="region of interest" description="Disordered" evidence="1">
    <location>
        <begin position="71"/>
        <end position="90"/>
    </location>
</feature>
<evidence type="ECO:0000313" key="3">
    <source>
        <dbReference type="Proteomes" id="UP000762676"/>
    </source>
</evidence>
<accession>A0AAV4J6T8</accession>
<dbReference type="AlphaFoldDB" id="A0AAV4J6T8"/>
<feature type="region of interest" description="Disordered" evidence="1">
    <location>
        <begin position="101"/>
        <end position="121"/>
    </location>
</feature>
<keyword evidence="3" id="KW-1185">Reference proteome</keyword>
<proteinExistence type="predicted"/>
<name>A0AAV4J6T8_9GAST</name>
<sequence length="121" mass="13061">MVWLNEQPFYSVVRMPSSKMANEEPGTVSGSAASEEVTPLEITSSLHTFSKTLLDMLKAQFAELLTLLALPRQPPTPEPDATLVSRSPATNTNRVAQCDATAAAGSDPFSTLLSEEHKKQT</sequence>
<reference evidence="2 3" key="1">
    <citation type="journal article" date="2021" name="Elife">
        <title>Chloroplast acquisition without the gene transfer in kleptoplastic sea slugs, Plakobranchus ocellatus.</title>
        <authorList>
            <person name="Maeda T."/>
            <person name="Takahashi S."/>
            <person name="Yoshida T."/>
            <person name="Shimamura S."/>
            <person name="Takaki Y."/>
            <person name="Nagai Y."/>
            <person name="Toyoda A."/>
            <person name="Suzuki Y."/>
            <person name="Arimoto A."/>
            <person name="Ishii H."/>
            <person name="Satoh N."/>
            <person name="Nishiyama T."/>
            <person name="Hasebe M."/>
            <person name="Maruyama T."/>
            <person name="Minagawa J."/>
            <person name="Obokata J."/>
            <person name="Shigenobu S."/>
        </authorList>
    </citation>
    <scope>NUCLEOTIDE SEQUENCE [LARGE SCALE GENOMIC DNA]</scope>
</reference>
<dbReference type="Proteomes" id="UP000762676">
    <property type="component" value="Unassembled WGS sequence"/>
</dbReference>
<dbReference type="EMBL" id="BMAT01010017">
    <property type="protein sequence ID" value="GFS18513.1"/>
    <property type="molecule type" value="Genomic_DNA"/>
</dbReference>
<comment type="caution">
    <text evidence="2">The sequence shown here is derived from an EMBL/GenBank/DDBJ whole genome shotgun (WGS) entry which is preliminary data.</text>
</comment>